<feature type="non-terminal residue" evidence="3">
    <location>
        <position position="1"/>
    </location>
</feature>
<evidence type="ECO:0000313" key="4">
    <source>
        <dbReference type="Proteomes" id="UP000288216"/>
    </source>
</evidence>
<keyword evidence="4" id="KW-1185">Reference proteome</keyword>
<dbReference type="InterPro" id="IPR017893">
    <property type="entry name" value="DBB_domain"/>
</dbReference>
<feature type="compositionally biased region" description="Acidic residues" evidence="1">
    <location>
        <begin position="8"/>
        <end position="20"/>
    </location>
</feature>
<evidence type="ECO:0000256" key="1">
    <source>
        <dbReference type="SAM" id="MobiDB-lite"/>
    </source>
</evidence>
<dbReference type="Pfam" id="PF14545">
    <property type="entry name" value="DBB"/>
    <property type="match status" value="1"/>
</dbReference>
<gene>
    <name evidence="3" type="ORF">scyTo_0017184</name>
</gene>
<dbReference type="EMBL" id="BFAA01010962">
    <property type="protein sequence ID" value="GCB80461.1"/>
    <property type="molecule type" value="Genomic_DNA"/>
</dbReference>
<dbReference type="AlphaFoldDB" id="A0A401Q522"/>
<organism evidence="3 4">
    <name type="scientific">Scyliorhinus torazame</name>
    <name type="common">Cloudy catshark</name>
    <name type="synonym">Catulus torazame</name>
    <dbReference type="NCBI Taxonomy" id="75743"/>
    <lineage>
        <taxon>Eukaryota</taxon>
        <taxon>Metazoa</taxon>
        <taxon>Chordata</taxon>
        <taxon>Craniata</taxon>
        <taxon>Vertebrata</taxon>
        <taxon>Chondrichthyes</taxon>
        <taxon>Elasmobranchii</taxon>
        <taxon>Galeomorphii</taxon>
        <taxon>Galeoidea</taxon>
        <taxon>Carcharhiniformes</taxon>
        <taxon>Scyliorhinidae</taxon>
        <taxon>Scyliorhinus</taxon>
    </lineage>
</organism>
<protein>
    <recommendedName>
        <fullName evidence="2">DBB domain-containing protein</fullName>
    </recommendedName>
</protein>
<evidence type="ECO:0000313" key="3">
    <source>
        <dbReference type="EMBL" id="GCB80461.1"/>
    </source>
</evidence>
<proteinExistence type="predicted"/>
<reference evidence="3 4" key="1">
    <citation type="journal article" date="2018" name="Nat. Ecol. Evol.">
        <title>Shark genomes provide insights into elasmobranch evolution and the origin of vertebrates.</title>
        <authorList>
            <person name="Hara Y"/>
            <person name="Yamaguchi K"/>
            <person name="Onimaru K"/>
            <person name="Kadota M"/>
            <person name="Koyanagi M"/>
            <person name="Keeley SD"/>
            <person name="Tatsumi K"/>
            <person name="Tanaka K"/>
            <person name="Motone F"/>
            <person name="Kageyama Y"/>
            <person name="Nozu R"/>
            <person name="Adachi N"/>
            <person name="Nishimura O"/>
            <person name="Nakagawa R"/>
            <person name="Tanegashima C"/>
            <person name="Kiyatake I"/>
            <person name="Matsumoto R"/>
            <person name="Murakumo K"/>
            <person name="Nishida K"/>
            <person name="Terakita A"/>
            <person name="Kuratani S"/>
            <person name="Sato K"/>
            <person name="Hyodo S Kuraku.S."/>
        </authorList>
    </citation>
    <scope>NUCLEOTIDE SEQUENCE [LARGE SCALE GENOMIC DNA]</scope>
</reference>
<evidence type="ECO:0000259" key="2">
    <source>
        <dbReference type="Pfam" id="PF14545"/>
    </source>
</evidence>
<dbReference type="Proteomes" id="UP000288216">
    <property type="component" value="Unassembled WGS sequence"/>
</dbReference>
<name>A0A401Q522_SCYTO</name>
<sequence length="132" mass="14554">TSHQQEAPTEEYPSDEDNASEDVTSGPRVNDCQQSLSRNEDASGGPGLGDAVTVPVLVIPRRIQCKTSSQIYLLLKDGVKFGENPEIEFLTRTEKVKVLPDIWNSQTLCVEALGKKHISFPHKLFIGCEEIS</sequence>
<dbReference type="OrthoDB" id="8192811at2759"/>
<feature type="region of interest" description="Disordered" evidence="1">
    <location>
        <begin position="1"/>
        <end position="49"/>
    </location>
</feature>
<accession>A0A401Q522</accession>
<dbReference type="STRING" id="75743.A0A401Q522"/>
<comment type="caution">
    <text evidence="3">The sequence shown here is derived from an EMBL/GenBank/DDBJ whole genome shotgun (WGS) entry which is preliminary data.</text>
</comment>
<feature type="domain" description="DBB" evidence="2">
    <location>
        <begin position="58"/>
        <end position="113"/>
    </location>
</feature>